<reference evidence="1 2" key="1">
    <citation type="submission" date="2017-04" db="EMBL/GenBank/DDBJ databases">
        <title>Characterization, genome and methylation analysis of a phthalic acid esters degrading strain Sphingobium yanoikuyae SHJ.</title>
        <authorList>
            <person name="Feng L."/>
        </authorList>
    </citation>
    <scope>NUCLEOTIDE SEQUENCE [LARGE SCALE GENOMIC DNA]</scope>
    <source>
        <strain evidence="1 2">SHJ</strain>
    </source>
</reference>
<proteinExistence type="predicted"/>
<evidence type="ECO:0000313" key="2">
    <source>
        <dbReference type="Proteomes" id="UP000037029"/>
    </source>
</evidence>
<evidence type="ECO:0000313" key="1">
    <source>
        <dbReference type="EMBL" id="ATP20404.1"/>
    </source>
</evidence>
<accession>A0A0J9CVU7</accession>
<dbReference type="AlphaFoldDB" id="A0A0J9CVU7"/>
<sequence>MAVIDLPEWAVPNSLEPYLRDFGTILTPFLGGPEQRINRLGTRFGLRVTLPPMPTRDKALIIQSRLLRAREDRLRMEWVQPDFDTGVPGSPLISAAVAAGTSIPLKGMAAGYTVKEGQMLSIIRGARRYMHMFSADGTVGAGGTLQAGIWPMIRASLITNDVVEIAKPMIEGLVSPGDELSWQIAVDRFASFSFTIAESA</sequence>
<name>A0A0J9CVU7_SPHYA</name>
<protein>
    <submittedName>
        <fullName evidence="1">Uncharacterized protein</fullName>
    </submittedName>
</protein>
<gene>
    <name evidence="1" type="ORF">BV87_19825</name>
</gene>
<dbReference type="RefSeq" id="WP_048939022.1">
    <property type="nucleotide sequence ID" value="NZ_CP020925.1"/>
</dbReference>
<organism evidence="1 2">
    <name type="scientific">Sphingobium yanoikuyae</name>
    <name type="common">Sphingomonas yanoikuyae</name>
    <dbReference type="NCBI Taxonomy" id="13690"/>
    <lineage>
        <taxon>Bacteria</taxon>
        <taxon>Pseudomonadati</taxon>
        <taxon>Pseudomonadota</taxon>
        <taxon>Alphaproteobacteria</taxon>
        <taxon>Sphingomonadales</taxon>
        <taxon>Sphingomonadaceae</taxon>
        <taxon>Sphingobium</taxon>
    </lineage>
</organism>
<dbReference type="EMBL" id="CP020925">
    <property type="protein sequence ID" value="ATP20404.1"/>
    <property type="molecule type" value="Genomic_DNA"/>
</dbReference>
<dbReference type="Proteomes" id="UP000037029">
    <property type="component" value="Chromosome"/>
</dbReference>